<dbReference type="GO" id="GO:0030496">
    <property type="term" value="C:midbody"/>
    <property type="evidence" value="ECO:0007669"/>
    <property type="project" value="UniProtKB-SubCell"/>
</dbReference>
<keyword evidence="13" id="KW-0238">DNA-binding</keyword>
<keyword evidence="14" id="KW-0175">Coiled coil</keyword>
<dbReference type="Gene3D" id="3.40.50.300">
    <property type="entry name" value="P-loop containing nucleotide triphosphate hydrolases"/>
    <property type="match status" value="1"/>
</dbReference>
<dbReference type="SUPFAM" id="SSF52540">
    <property type="entry name" value="P-loop containing nucleoside triphosphate hydrolases"/>
    <property type="match status" value="1"/>
</dbReference>
<organism evidence="19 20">
    <name type="scientific">Bagarius yarrelli</name>
    <name type="common">Goonch</name>
    <name type="synonym">Bagrus yarrelli</name>
    <dbReference type="NCBI Taxonomy" id="175774"/>
    <lineage>
        <taxon>Eukaryota</taxon>
        <taxon>Metazoa</taxon>
        <taxon>Chordata</taxon>
        <taxon>Craniata</taxon>
        <taxon>Vertebrata</taxon>
        <taxon>Euteleostomi</taxon>
        <taxon>Actinopterygii</taxon>
        <taxon>Neopterygii</taxon>
        <taxon>Teleostei</taxon>
        <taxon>Ostariophysi</taxon>
        <taxon>Siluriformes</taxon>
        <taxon>Sisoridae</taxon>
        <taxon>Sisorinae</taxon>
        <taxon>Bagarius</taxon>
    </lineage>
</organism>
<dbReference type="InterPro" id="IPR036770">
    <property type="entry name" value="Ankyrin_rpt-contain_sf"/>
</dbReference>
<dbReference type="Pfam" id="PF00505">
    <property type="entry name" value="HMG_box"/>
    <property type="match status" value="1"/>
</dbReference>
<dbReference type="SUPFAM" id="SSF47095">
    <property type="entry name" value="HMG-box"/>
    <property type="match status" value="1"/>
</dbReference>
<dbReference type="InterPro" id="IPR009071">
    <property type="entry name" value="HMG_box_dom"/>
</dbReference>
<feature type="domain" description="AIG1-type G" evidence="18">
    <location>
        <begin position="945"/>
        <end position="1153"/>
    </location>
</feature>
<feature type="compositionally biased region" description="Basic and acidic residues" evidence="15">
    <location>
        <begin position="648"/>
        <end position="658"/>
    </location>
</feature>
<evidence type="ECO:0000256" key="15">
    <source>
        <dbReference type="SAM" id="MobiDB-lite"/>
    </source>
</evidence>
<comment type="function">
    <text evidence="10">Plays an important role in regulating intracellular signaling events associated with erythroid terminal differentiation.</text>
</comment>
<keyword evidence="16" id="KW-1133">Transmembrane helix</keyword>
<accession>A0A556UEL3</accession>
<dbReference type="Pfam" id="PF12796">
    <property type="entry name" value="Ank_2"/>
    <property type="match status" value="1"/>
</dbReference>
<dbReference type="SMART" id="SM00248">
    <property type="entry name" value="ANK"/>
    <property type="match status" value="3"/>
</dbReference>
<dbReference type="PANTHER" id="PTHR46584:SF1">
    <property type="entry name" value="HMG DOMAIN-CONTAINING PROTEIN 4"/>
    <property type="match status" value="1"/>
</dbReference>
<feature type="coiled-coil region" evidence="14">
    <location>
        <begin position="1111"/>
        <end position="1138"/>
    </location>
</feature>
<evidence type="ECO:0000256" key="5">
    <source>
        <dbReference type="ARBA" id="ARBA00022490"/>
    </source>
</evidence>
<dbReference type="FunFam" id="1.25.40.20:FF:000108">
    <property type="entry name" value="Ankyrin repeat domain-containing protein 54"/>
    <property type="match status" value="1"/>
</dbReference>
<feature type="repeat" description="ANK" evidence="12">
    <location>
        <begin position="177"/>
        <end position="209"/>
    </location>
</feature>
<dbReference type="PROSITE" id="PS50297">
    <property type="entry name" value="ANK_REP_REGION"/>
    <property type="match status" value="2"/>
</dbReference>
<dbReference type="InterPro" id="IPR006703">
    <property type="entry name" value="G_AIG1"/>
</dbReference>
<evidence type="ECO:0000256" key="4">
    <source>
        <dbReference type="ARBA" id="ARBA00008535"/>
    </source>
</evidence>
<dbReference type="Gene3D" id="1.10.30.10">
    <property type="entry name" value="High mobility group box domain"/>
    <property type="match status" value="1"/>
</dbReference>
<feature type="compositionally biased region" description="Basic residues" evidence="15">
    <location>
        <begin position="632"/>
        <end position="647"/>
    </location>
</feature>
<evidence type="ECO:0000256" key="14">
    <source>
        <dbReference type="SAM" id="Coils"/>
    </source>
</evidence>
<evidence type="ECO:0000259" key="17">
    <source>
        <dbReference type="PROSITE" id="PS50118"/>
    </source>
</evidence>
<evidence type="ECO:0000313" key="19">
    <source>
        <dbReference type="EMBL" id="TSO37051.1"/>
    </source>
</evidence>
<dbReference type="AlphaFoldDB" id="A0A556UEL3"/>
<evidence type="ECO:0000256" key="3">
    <source>
        <dbReference type="ARBA" id="ARBA00004496"/>
    </source>
</evidence>
<keyword evidence="16" id="KW-0472">Membrane</keyword>
<evidence type="ECO:0000256" key="2">
    <source>
        <dbReference type="ARBA" id="ARBA00004214"/>
    </source>
</evidence>
<reference evidence="19 20" key="1">
    <citation type="journal article" date="2019" name="Genome Biol. Evol.">
        <title>Whole-Genome Sequencing of the Giant Devil Catfish, Bagarius yarrelli.</title>
        <authorList>
            <person name="Jiang W."/>
            <person name="Lv Y."/>
            <person name="Cheng L."/>
            <person name="Yang K."/>
            <person name="Chao B."/>
            <person name="Wang X."/>
            <person name="Li Y."/>
            <person name="Pan X."/>
            <person name="You X."/>
            <person name="Zhang Y."/>
            <person name="Yang J."/>
            <person name="Li J."/>
            <person name="Zhang X."/>
            <person name="Liu S."/>
            <person name="Sun C."/>
            <person name="Yang J."/>
            <person name="Shi Q."/>
        </authorList>
    </citation>
    <scope>NUCLEOTIDE SEQUENCE [LARGE SCALE GENOMIC DNA]</scope>
    <source>
        <strain evidence="19">JWS20170419001</strain>
        <tissue evidence="19">Muscle</tissue>
    </source>
</reference>
<dbReference type="InterPro" id="IPR025228">
    <property type="entry name" value="DUF4171"/>
</dbReference>
<evidence type="ECO:0000256" key="8">
    <source>
        <dbReference type="ARBA" id="ARBA00023043"/>
    </source>
</evidence>
<feature type="compositionally biased region" description="Basic residues" evidence="15">
    <location>
        <begin position="707"/>
        <end position="717"/>
    </location>
</feature>
<dbReference type="GO" id="GO:0003677">
    <property type="term" value="F:DNA binding"/>
    <property type="evidence" value="ECO:0007669"/>
    <property type="project" value="UniProtKB-UniRule"/>
</dbReference>
<dbReference type="InterPro" id="IPR002110">
    <property type="entry name" value="Ankyrin_rpt"/>
</dbReference>
<feature type="compositionally biased region" description="Low complexity" evidence="15">
    <location>
        <begin position="679"/>
        <end position="695"/>
    </location>
</feature>
<evidence type="ECO:0000256" key="10">
    <source>
        <dbReference type="ARBA" id="ARBA00037385"/>
    </source>
</evidence>
<evidence type="ECO:0000256" key="12">
    <source>
        <dbReference type="PROSITE-ProRule" id="PRU00023"/>
    </source>
</evidence>
<evidence type="ECO:0000256" key="7">
    <source>
        <dbReference type="ARBA" id="ARBA00022741"/>
    </source>
</evidence>
<dbReference type="Proteomes" id="UP000319801">
    <property type="component" value="Unassembled WGS sequence"/>
</dbReference>
<dbReference type="PROSITE" id="PS50118">
    <property type="entry name" value="HMG_BOX_2"/>
    <property type="match status" value="1"/>
</dbReference>
<dbReference type="InterPro" id="IPR042477">
    <property type="entry name" value="HMGXB4"/>
</dbReference>
<feature type="compositionally biased region" description="Low complexity" evidence="15">
    <location>
        <begin position="464"/>
        <end position="497"/>
    </location>
</feature>
<keyword evidence="9 13" id="KW-0539">Nucleus</keyword>
<dbReference type="InterPro" id="IPR027417">
    <property type="entry name" value="P-loop_NTPase"/>
</dbReference>
<feature type="compositionally biased region" description="Low complexity" evidence="15">
    <location>
        <begin position="545"/>
        <end position="559"/>
    </location>
</feature>
<dbReference type="GO" id="GO:0005737">
    <property type="term" value="C:cytoplasm"/>
    <property type="evidence" value="ECO:0007669"/>
    <property type="project" value="UniProtKB-SubCell"/>
</dbReference>
<dbReference type="PROSITE" id="PS50088">
    <property type="entry name" value="ANK_REPEAT"/>
    <property type="match status" value="2"/>
</dbReference>
<evidence type="ECO:0000256" key="6">
    <source>
        <dbReference type="ARBA" id="ARBA00022737"/>
    </source>
</evidence>
<dbReference type="EMBL" id="VCAZ01000066">
    <property type="protein sequence ID" value="TSO37051.1"/>
    <property type="molecule type" value="Genomic_DNA"/>
</dbReference>
<dbReference type="PRINTS" id="PR00886">
    <property type="entry name" value="HIGHMOBLTY12"/>
</dbReference>
<evidence type="ECO:0000313" key="20">
    <source>
        <dbReference type="Proteomes" id="UP000319801"/>
    </source>
</evidence>
<dbReference type="InterPro" id="IPR036910">
    <property type="entry name" value="HMG_box_dom_sf"/>
</dbReference>
<feature type="domain" description="HMG box" evidence="17">
    <location>
        <begin position="744"/>
        <end position="812"/>
    </location>
</feature>
<keyword evidence="6" id="KW-0677">Repeat</keyword>
<dbReference type="PROSITE" id="PS51720">
    <property type="entry name" value="G_AIG1"/>
    <property type="match status" value="1"/>
</dbReference>
<proteinExistence type="inferred from homology"/>
<evidence type="ECO:0000256" key="16">
    <source>
        <dbReference type="SAM" id="Phobius"/>
    </source>
</evidence>
<feature type="repeat" description="ANK" evidence="12">
    <location>
        <begin position="144"/>
        <end position="176"/>
    </location>
</feature>
<comment type="similarity">
    <text evidence="4">Belongs to the TRAFAC class TrmE-Era-EngA-EngB-Septin-like GTPase superfamily. AIG1/Toc34/Toc159-like paraseptin GTPase family. IAN subfamily.</text>
</comment>
<dbReference type="Pfam" id="PF13775">
    <property type="entry name" value="DUF4171"/>
    <property type="match status" value="1"/>
</dbReference>
<sequence length="1269" mass="140080">MEGADDERSSCEGEYTVRNSPLKEIKGEKKEDVAAVGAASSFGFSGIDTLSALKLHRSSQSAEKSLRYLHTLWSPGALLQTEPTGGKITVSRARRLGRVRRNLGPIGKDLYAVKRLREAANSNDIDTVRRLLQDGIDPCAADDKGRTALHFSSCNGNESIVALLLSHGADPNQRDSLGNTPLHLAACTNHVPVITTLLRGGARVDALDRAGRTPLHLARSKLNILQEGESRSLETLRGEVTQIIQMLREYLNVMGHSEERERLEHISTQLQHTRTKEQVDEVTDLLASFTSLSIQMQNIGDSLSGKNESLIMEFEEIKRKGVVEMSSIEGEAGLVAGRSQREKKRSYKDLLREEEEIAAQDSELIVTGGDLHKKKKKHLDHHGSGPPHKKKRKSSECSPSRLSSCSSQPAHSTDTAMGLLQAITSPMATGSEPGPNIYKKPSYPPHSVHSSSKDRKREGNSKGSHLFSHSSLHSRHTNSSSVSKKHSSSSSSSSKSSLFHAGAGRGEPLTLRDGEGLKMKLILSPKEKNEGGEANEIFPFPTQTSSGSMGHHSSSGSKKSGIKKEKDRTRITIAKPIKKKQHSREALPVVGKEVEVEGQYGGSLPHRGDCSSSGGELEAGELIIDDSYTHISCKKKKKSKKSKKKKDKEKDKEREKSSKEKKHNKGSNVEKKGFKGDSSRIQSHLHSSSNHSTSLGTYADTPTVTAHPRHQHHHHHHQGVDQMMVKKKKKEEKERDRHDKDKKKKKSTTAYQVFCKEYRANITAEHPGLVFGELSKKLAEVWKNLPEKEKQIWKQKAQYLQHKQIKAEATTVKQKTSSADNKIKTSSKVVGIGTTMSTHSRSSLNIRVPEIDPIDAAAHLQLLGESLSLIGHRLQETEGMVAVSGSLSVLLDSILCALGPLTCLTAQVPQLNGCPRSILMLTMEENITHDMDGEPEELRVSAKAECELRLVLLGWGGTGKSSLGNVILGSPVFDTRRGSTAQRPVTIKCDKACTSVAERQVVVVDTPDWFYSERPPEEVHRQLALCTSLSAPGPHAFLFCISNQRPYENLQALDALEKVFGLEAITKHTIVLFTDIDQLSEGQILQEFFNTEQKDLLELVHRCGDRYHVIRVQGEKEEEKEQKNVKELLEKVEAMVKESGKEFYTCPPLPDIEDEERRMDTSNEESSFNEIVNRNNADYDELTDVKPETSADNLEAEKDIALSPPAPPPSFLRWVWDSVVGWVLWLPSLVRGSTLLGSIVGLFFGGAMGATVGSVATEVGRRKNKVKTK</sequence>
<dbReference type="Gene3D" id="1.25.40.20">
    <property type="entry name" value="Ankyrin repeat-containing domain"/>
    <property type="match status" value="2"/>
</dbReference>
<comment type="subcellular location">
    <subcellularLocation>
        <location evidence="3">Cytoplasm</location>
    </subcellularLocation>
    <subcellularLocation>
        <location evidence="2">Midbody</location>
    </subcellularLocation>
    <subcellularLocation>
        <location evidence="1">Nucleus</location>
    </subcellularLocation>
</comment>
<evidence type="ECO:0000256" key="1">
    <source>
        <dbReference type="ARBA" id="ARBA00004123"/>
    </source>
</evidence>
<keyword evidence="7" id="KW-0547">Nucleotide-binding</keyword>
<dbReference type="FunFam" id="1.25.40.20:FF:000162">
    <property type="entry name" value="Ankyrin repeat domain-containing protein 54"/>
    <property type="match status" value="1"/>
</dbReference>
<feature type="region of interest" description="Disordered" evidence="15">
    <location>
        <begin position="426"/>
        <end position="512"/>
    </location>
</feature>
<dbReference type="OrthoDB" id="496981at2759"/>
<feature type="region of interest" description="Disordered" evidence="15">
    <location>
        <begin position="1"/>
        <end position="26"/>
    </location>
</feature>
<feature type="compositionally biased region" description="Basic and acidic residues" evidence="15">
    <location>
        <begin position="668"/>
        <end position="678"/>
    </location>
</feature>
<dbReference type="InterPro" id="IPR048016">
    <property type="entry name" value="HMGXB4_HMG-box"/>
</dbReference>
<keyword evidence="16" id="KW-0812">Transmembrane</keyword>
<feature type="compositionally biased region" description="Low complexity" evidence="15">
    <location>
        <begin position="396"/>
        <end position="407"/>
    </location>
</feature>
<dbReference type="FunFam" id="3.40.50.300:FF:002274">
    <property type="entry name" value="Si:dkeyp-69e1.8"/>
    <property type="match status" value="1"/>
</dbReference>
<feature type="region of interest" description="Disordered" evidence="15">
    <location>
        <begin position="525"/>
        <end position="566"/>
    </location>
</feature>
<dbReference type="Pfam" id="PF00023">
    <property type="entry name" value="Ank"/>
    <property type="match status" value="1"/>
</dbReference>
<dbReference type="GO" id="GO:0005634">
    <property type="term" value="C:nucleus"/>
    <property type="evidence" value="ECO:0007669"/>
    <property type="project" value="UniProtKB-SubCell"/>
</dbReference>
<comment type="caution">
    <text evidence="19">The sequence shown here is derived from an EMBL/GenBank/DDBJ whole genome shotgun (WGS) entry which is preliminary data.</text>
</comment>
<feature type="compositionally biased region" description="Basic and acidic residues" evidence="15">
    <location>
        <begin position="451"/>
        <end position="460"/>
    </location>
</feature>
<dbReference type="Pfam" id="PF04548">
    <property type="entry name" value="AIG1"/>
    <property type="match status" value="1"/>
</dbReference>
<evidence type="ECO:0000259" key="18">
    <source>
        <dbReference type="PROSITE" id="PS51720"/>
    </source>
</evidence>
<feature type="DNA-binding region" description="HMG box" evidence="13">
    <location>
        <begin position="744"/>
        <end position="812"/>
    </location>
</feature>
<dbReference type="SMART" id="SM00398">
    <property type="entry name" value="HMG"/>
    <property type="match status" value="1"/>
</dbReference>
<gene>
    <name evidence="19" type="ORF">Baya_10018</name>
</gene>
<dbReference type="PANTHER" id="PTHR46584">
    <property type="entry name" value="HMG DOMAIN-CONTAINING PROTEIN 4"/>
    <property type="match status" value="1"/>
</dbReference>
<evidence type="ECO:0000256" key="9">
    <source>
        <dbReference type="ARBA" id="ARBA00023242"/>
    </source>
</evidence>
<feature type="transmembrane region" description="Helical" evidence="16">
    <location>
        <begin position="1235"/>
        <end position="1257"/>
    </location>
</feature>
<feature type="region of interest" description="Disordered" evidence="15">
    <location>
        <begin position="372"/>
        <end position="413"/>
    </location>
</feature>
<name>A0A556UEL3_BAGYA</name>
<dbReference type="CDD" id="cd21982">
    <property type="entry name" value="HMG-box_HMGXB4"/>
    <property type="match status" value="1"/>
</dbReference>
<feature type="compositionally biased region" description="Low complexity" evidence="15">
    <location>
        <begin position="439"/>
        <end position="450"/>
    </location>
</feature>
<evidence type="ECO:0000256" key="13">
    <source>
        <dbReference type="PROSITE-ProRule" id="PRU00267"/>
    </source>
</evidence>
<feature type="compositionally biased region" description="Basic and acidic residues" evidence="15">
    <location>
        <begin position="1"/>
        <end position="11"/>
    </location>
</feature>
<keyword evidence="20" id="KW-1185">Reference proteome</keyword>
<dbReference type="GO" id="GO:0005525">
    <property type="term" value="F:GTP binding"/>
    <property type="evidence" value="ECO:0007669"/>
    <property type="project" value="InterPro"/>
</dbReference>
<feature type="region of interest" description="Disordered" evidence="15">
    <location>
        <begin position="632"/>
        <end position="748"/>
    </location>
</feature>
<dbReference type="SUPFAM" id="SSF48403">
    <property type="entry name" value="Ankyrin repeat"/>
    <property type="match status" value="1"/>
</dbReference>
<evidence type="ECO:0000256" key="11">
    <source>
        <dbReference type="ARBA" id="ARBA00039237"/>
    </source>
</evidence>
<keyword evidence="5" id="KW-0963">Cytoplasm</keyword>
<protein>
    <recommendedName>
        <fullName evidence="11">Ankyrin repeat domain-containing protein 54</fullName>
    </recommendedName>
</protein>
<keyword evidence="8 12" id="KW-0040">ANK repeat</keyword>